<feature type="modified residue" description="4-aspartylphosphate" evidence="1">
    <location>
        <position position="60"/>
    </location>
</feature>
<dbReference type="EMBL" id="JANDBC010000002">
    <property type="protein sequence ID" value="MCP9291918.1"/>
    <property type="molecule type" value="Genomic_DNA"/>
</dbReference>
<dbReference type="Pfam" id="PF00072">
    <property type="entry name" value="Response_reg"/>
    <property type="match status" value="1"/>
</dbReference>
<sequence>MKTESIKNVLIVDDEPAIRVFQKVLLRRSKFDIGHIYEAGNGIDAIDIMSRNRIDLILTDINMPVMNGIEFLNIIHNHQQFRDVPTVAVTTERGEQLLNMLAFWGHGYVNKPLRLGVLEQQISKFYGINNEYHLHG</sequence>
<protein>
    <submittedName>
        <fullName evidence="3">Response regulator</fullName>
    </submittedName>
</protein>
<keyword evidence="4" id="KW-1185">Reference proteome</keyword>
<dbReference type="PANTHER" id="PTHR43228:SF1">
    <property type="entry name" value="TWO-COMPONENT RESPONSE REGULATOR ARR22"/>
    <property type="match status" value="1"/>
</dbReference>
<dbReference type="InterPro" id="IPR052048">
    <property type="entry name" value="ST_Response_Regulator"/>
</dbReference>
<dbReference type="RefSeq" id="WP_255134792.1">
    <property type="nucleotide sequence ID" value="NZ_JANDBC010000002.1"/>
</dbReference>
<dbReference type="Proteomes" id="UP001139125">
    <property type="component" value="Unassembled WGS sequence"/>
</dbReference>
<proteinExistence type="predicted"/>
<feature type="domain" description="Response regulatory" evidence="2">
    <location>
        <begin position="8"/>
        <end position="126"/>
    </location>
</feature>
<dbReference type="PROSITE" id="PS50110">
    <property type="entry name" value="RESPONSE_REGULATORY"/>
    <property type="match status" value="1"/>
</dbReference>
<dbReference type="SUPFAM" id="SSF52172">
    <property type="entry name" value="CheY-like"/>
    <property type="match status" value="1"/>
</dbReference>
<dbReference type="GO" id="GO:0000160">
    <property type="term" value="P:phosphorelay signal transduction system"/>
    <property type="evidence" value="ECO:0007669"/>
    <property type="project" value="InterPro"/>
</dbReference>
<evidence type="ECO:0000256" key="1">
    <source>
        <dbReference type="PROSITE-ProRule" id="PRU00169"/>
    </source>
</evidence>
<organism evidence="3 4">
    <name type="scientific">Gracilimonas sediminicola</name>
    <dbReference type="NCBI Taxonomy" id="2952158"/>
    <lineage>
        <taxon>Bacteria</taxon>
        <taxon>Pseudomonadati</taxon>
        <taxon>Balneolota</taxon>
        <taxon>Balneolia</taxon>
        <taxon>Balneolales</taxon>
        <taxon>Balneolaceae</taxon>
        <taxon>Gracilimonas</taxon>
    </lineage>
</organism>
<evidence type="ECO:0000259" key="2">
    <source>
        <dbReference type="PROSITE" id="PS50110"/>
    </source>
</evidence>
<keyword evidence="1" id="KW-0597">Phosphoprotein</keyword>
<comment type="caution">
    <text evidence="3">The sequence shown here is derived from an EMBL/GenBank/DDBJ whole genome shotgun (WGS) entry which is preliminary data.</text>
</comment>
<dbReference type="PANTHER" id="PTHR43228">
    <property type="entry name" value="TWO-COMPONENT RESPONSE REGULATOR"/>
    <property type="match status" value="1"/>
</dbReference>
<dbReference type="AlphaFoldDB" id="A0A9X2L5E9"/>
<name>A0A9X2L5E9_9BACT</name>
<dbReference type="Gene3D" id="3.40.50.2300">
    <property type="match status" value="1"/>
</dbReference>
<evidence type="ECO:0000313" key="3">
    <source>
        <dbReference type="EMBL" id="MCP9291918.1"/>
    </source>
</evidence>
<dbReference type="InterPro" id="IPR011006">
    <property type="entry name" value="CheY-like_superfamily"/>
</dbReference>
<gene>
    <name evidence="3" type="ORF">NM125_10060</name>
</gene>
<accession>A0A9X2L5E9</accession>
<dbReference type="SMART" id="SM00448">
    <property type="entry name" value="REC"/>
    <property type="match status" value="1"/>
</dbReference>
<reference evidence="3" key="1">
    <citation type="submission" date="2022-06" db="EMBL/GenBank/DDBJ databases">
        <title>Gracilimonas sp. CAU 1638 isolated from sea sediment.</title>
        <authorList>
            <person name="Kim W."/>
        </authorList>
    </citation>
    <scope>NUCLEOTIDE SEQUENCE</scope>
    <source>
        <strain evidence="3">CAU 1638</strain>
    </source>
</reference>
<evidence type="ECO:0000313" key="4">
    <source>
        <dbReference type="Proteomes" id="UP001139125"/>
    </source>
</evidence>
<dbReference type="InterPro" id="IPR001789">
    <property type="entry name" value="Sig_transdc_resp-reg_receiver"/>
</dbReference>